<dbReference type="EMBL" id="KE123862">
    <property type="protein sequence ID" value="EWC86873.1"/>
    <property type="molecule type" value="Genomic_DNA"/>
</dbReference>
<feature type="domain" description="AMMECR1" evidence="2">
    <location>
        <begin position="20"/>
        <end position="230"/>
    </location>
</feature>
<dbReference type="PANTHER" id="PTHR13016">
    <property type="entry name" value="AMMECR1 HOMOLOG"/>
    <property type="match status" value="1"/>
</dbReference>
<proteinExistence type="predicted"/>
<dbReference type="Proteomes" id="UP000030673">
    <property type="component" value="Unassembled WGS sequence"/>
</dbReference>
<dbReference type="InterPro" id="IPR002733">
    <property type="entry name" value="AMMECR1_domain"/>
</dbReference>
<dbReference type="OMA" id="RVENEQC"/>
<dbReference type="InterPro" id="IPR027485">
    <property type="entry name" value="AMMECR1_N"/>
</dbReference>
<feature type="region of interest" description="Disordered" evidence="1">
    <location>
        <begin position="388"/>
        <end position="424"/>
    </location>
</feature>
<dbReference type="PROSITE" id="PS51112">
    <property type="entry name" value="AMMECR1"/>
    <property type="match status" value="1"/>
</dbReference>
<feature type="region of interest" description="Disordered" evidence="1">
    <location>
        <begin position="304"/>
        <end position="327"/>
    </location>
</feature>
<dbReference type="InterPro" id="IPR023473">
    <property type="entry name" value="AMMECR1"/>
</dbReference>
<evidence type="ECO:0000256" key="1">
    <source>
        <dbReference type="SAM" id="MobiDB-lite"/>
    </source>
</evidence>
<evidence type="ECO:0000259" key="2">
    <source>
        <dbReference type="PROSITE" id="PS51112"/>
    </source>
</evidence>
<dbReference type="Gene3D" id="3.30.700.20">
    <property type="entry name" value="Hypothetical protein ph0010, domain 1"/>
    <property type="match status" value="1"/>
</dbReference>
<organism evidence="3 4">
    <name type="scientific">Plasmodium falciparum (isolate NF54)</name>
    <dbReference type="NCBI Taxonomy" id="5843"/>
    <lineage>
        <taxon>Eukaryota</taxon>
        <taxon>Sar</taxon>
        <taxon>Alveolata</taxon>
        <taxon>Apicomplexa</taxon>
        <taxon>Aconoidasida</taxon>
        <taxon>Haemosporida</taxon>
        <taxon>Plasmodiidae</taxon>
        <taxon>Plasmodium</taxon>
        <taxon>Plasmodium (Laverania)</taxon>
    </lineage>
</organism>
<dbReference type="Pfam" id="PF01871">
    <property type="entry name" value="AMMECR1"/>
    <property type="match status" value="1"/>
</dbReference>
<sequence>MNETLKSSSDRNMINQNKANVVDELVKRKDEICSWCFDTLYYELKNEKYDYVPPILQKLHKGGFQIPIFVKWMKLYDKKDMGSYDYDAYELKGCIGCLADVDILEISYYAIQSSLHDTRFLPITLKDLPYLIVSITYLYNFEDCKHVYDWVIGKHGIKINFTINQKKYSATFLPEVAIQHNFNHETTVKKLIRKANYRGEINEELLNIIQVQRYEGISSSLTYQDYQKGIASYKNIEDSLYNIKEKKKHVNILSLVISNNNLCYCLLKNQIIKKIGLINIKKDIYSYEENDFMKNKADYTLATQQRSEQKQKQKQKQQNTKVEKTKILERQKKNLRYNCQKEENPLSFNIKEILTMLNFIKLYSNGKGHTENEQDENNYVQHDIKNDNLQYDDKNDNLQYDDKNNNLQYDDKNNNLQYDDKNKNLQYDDKNDNLQYDIKNNNLQYDNKNQNFFHISKCSIKKDGENNLPEQIRQNMKNIEKKTYDEKSEKKEEWIIGIEKVNDKYEKNKLKEKILSILVYFLQSIFDCKILFFCPKEARNHFSNKCNYELNNREETYKYIKNKIKNFPCIQNDDNNINCLFSDSYVISFYTYRYYMYELVKNNRTIFNYLEKQVRKNKNFHYILQTLQKTKNKKNKTDLTDLLRDKINKIIDVETYKLVDKFMF</sequence>
<dbReference type="AlphaFoldDB" id="W7JPK9"/>
<keyword evidence="4" id="KW-1185">Reference proteome</keyword>
<evidence type="ECO:0000313" key="4">
    <source>
        <dbReference type="Proteomes" id="UP000030673"/>
    </source>
</evidence>
<evidence type="ECO:0000313" key="3">
    <source>
        <dbReference type="EMBL" id="EWC86873.1"/>
    </source>
</evidence>
<name>W7JPK9_PLAFO</name>
<reference evidence="3 4" key="1">
    <citation type="submission" date="2013-02" db="EMBL/GenBank/DDBJ databases">
        <title>The Genome Sequence of Plasmodium falciparum NF54.</title>
        <authorList>
            <consortium name="The Broad Institute Genome Sequencing Platform"/>
            <consortium name="The Broad Institute Genome Sequencing Center for Infectious Disease"/>
            <person name="Neafsey D."/>
            <person name="Cheeseman I."/>
            <person name="Volkman S."/>
            <person name="Adams J."/>
            <person name="Walker B."/>
            <person name="Young S.K."/>
            <person name="Zeng Q."/>
            <person name="Gargeya S."/>
            <person name="Fitzgerald M."/>
            <person name="Haas B."/>
            <person name="Abouelleil A."/>
            <person name="Alvarado L."/>
            <person name="Arachchi H.M."/>
            <person name="Berlin A.M."/>
            <person name="Chapman S.B."/>
            <person name="Dewar J."/>
            <person name="Goldberg J."/>
            <person name="Griggs A."/>
            <person name="Gujja S."/>
            <person name="Hansen M."/>
            <person name="Howarth C."/>
            <person name="Imamovic A."/>
            <person name="Larimer J."/>
            <person name="McCowan C."/>
            <person name="Murphy C."/>
            <person name="Neiman D."/>
            <person name="Pearson M."/>
            <person name="Priest M."/>
            <person name="Roberts A."/>
            <person name="Saif S."/>
            <person name="Shea T."/>
            <person name="Sisk P."/>
            <person name="Sykes S."/>
            <person name="Wortman J."/>
            <person name="Nusbaum C."/>
            <person name="Birren B."/>
        </authorList>
    </citation>
    <scope>NUCLEOTIDE SEQUENCE [LARGE SCALE GENOMIC DNA]</scope>
    <source>
        <strain evidence="3 4">NF54</strain>
    </source>
</reference>
<dbReference type="SUPFAM" id="SSF143447">
    <property type="entry name" value="AMMECR1-like"/>
    <property type="match status" value="1"/>
</dbReference>
<protein>
    <recommendedName>
        <fullName evidence="2">AMMECR1 domain-containing protein</fullName>
    </recommendedName>
</protein>
<dbReference type="InterPro" id="IPR036071">
    <property type="entry name" value="AMMECR1_dom_sf"/>
</dbReference>
<dbReference type="PANTHER" id="PTHR13016:SF0">
    <property type="entry name" value="AMME SYNDROME CANDIDATE GENE 1 PROTEIN"/>
    <property type="match status" value="1"/>
</dbReference>
<gene>
    <name evidence="3" type="ORF">PFNF54_04426</name>
</gene>
<accession>W7JPK9</accession>